<dbReference type="Proteomes" id="UP000245639">
    <property type="component" value="Unassembled WGS sequence"/>
</dbReference>
<comment type="caution">
    <text evidence="1">The sequence shown here is derived from an EMBL/GenBank/DDBJ whole genome shotgun (WGS) entry which is preliminary data.</text>
</comment>
<dbReference type="AlphaFoldDB" id="A0A2U1FDC8"/>
<protein>
    <submittedName>
        <fullName evidence="1">Uncharacterized protein</fullName>
    </submittedName>
</protein>
<proteinExistence type="predicted"/>
<evidence type="ECO:0000313" key="1">
    <source>
        <dbReference type="EMBL" id="PVZ10164.1"/>
    </source>
</evidence>
<keyword evidence="2" id="KW-1185">Reference proteome</keyword>
<evidence type="ECO:0000313" key="2">
    <source>
        <dbReference type="Proteomes" id="UP000245639"/>
    </source>
</evidence>
<name>A0A2U1FDC8_9PSEU</name>
<reference evidence="1 2" key="1">
    <citation type="submission" date="2018-04" db="EMBL/GenBank/DDBJ databases">
        <title>Genomic Encyclopedia of Type Strains, Phase IV (KMG-IV): sequencing the most valuable type-strain genomes for metagenomic binning, comparative biology and taxonomic classification.</title>
        <authorList>
            <person name="Goeker M."/>
        </authorList>
    </citation>
    <scope>NUCLEOTIDE SEQUENCE [LARGE SCALE GENOMIC DNA]</scope>
    <source>
        <strain evidence="1 2">DSM 45771</strain>
    </source>
</reference>
<gene>
    <name evidence="1" type="ORF">C8D89_105241</name>
</gene>
<dbReference type="RefSeq" id="WP_116708402.1">
    <property type="nucleotide sequence ID" value="NZ_QEKW01000005.1"/>
</dbReference>
<dbReference type="EMBL" id="QEKW01000005">
    <property type="protein sequence ID" value="PVZ10164.1"/>
    <property type="molecule type" value="Genomic_DNA"/>
</dbReference>
<accession>A0A2U1FDC8</accession>
<organism evidence="1 2">
    <name type="scientific">Actinomycetospora cinnamomea</name>
    <dbReference type="NCBI Taxonomy" id="663609"/>
    <lineage>
        <taxon>Bacteria</taxon>
        <taxon>Bacillati</taxon>
        <taxon>Actinomycetota</taxon>
        <taxon>Actinomycetes</taxon>
        <taxon>Pseudonocardiales</taxon>
        <taxon>Pseudonocardiaceae</taxon>
        <taxon>Actinomycetospora</taxon>
    </lineage>
</organism>
<sequence>MINTVKTDWLAVASWAYLSNGEAPAGYTAIPGVSAGAYVREGSTPPPSALARRAALSALEDENGCPTDGGEALLFDGSTVEREGRVWWRFETLSSMPMRGLVAPLHDWIAVEEDDAEDW</sequence>